<evidence type="ECO:0000256" key="3">
    <source>
        <dbReference type="ARBA" id="ARBA00022500"/>
    </source>
</evidence>
<dbReference type="PROSITE" id="PS50111">
    <property type="entry name" value="CHEMOTAXIS_TRANSDUC_2"/>
    <property type="match status" value="1"/>
</dbReference>
<dbReference type="PANTHER" id="PTHR32089:SF112">
    <property type="entry name" value="LYSOZYME-LIKE PROTEIN-RELATED"/>
    <property type="match status" value="1"/>
</dbReference>
<dbReference type="PROSITE" id="PS50885">
    <property type="entry name" value="HAMP"/>
    <property type="match status" value="1"/>
</dbReference>
<dbReference type="CDD" id="cd11386">
    <property type="entry name" value="MCP_signal"/>
    <property type="match status" value="1"/>
</dbReference>
<dbReference type="SMART" id="SM00283">
    <property type="entry name" value="MA"/>
    <property type="match status" value="1"/>
</dbReference>
<dbReference type="SUPFAM" id="SSF58104">
    <property type="entry name" value="Methyl-accepting chemotaxis protein (MCP) signaling domain"/>
    <property type="match status" value="1"/>
</dbReference>
<evidence type="ECO:0000259" key="12">
    <source>
        <dbReference type="PROSITE" id="PS50885"/>
    </source>
</evidence>
<evidence type="ECO:0000256" key="10">
    <source>
        <dbReference type="SAM" id="Phobius"/>
    </source>
</evidence>
<evidence type="ECO:0000313" key="14">
    <source>
        <dbReference type="Proteomes" id="UP001224418"/>
    </source>
</evidence>
<evidence type="ECO:0000313" key="13">
    <source>
        <dbReference type="EMBL" id="MDQ0480569.1"/>
    </source>
</evidence>
<reference evidence="13 14" key="1">
    <citation type="submission" date="2023-07" db="EMBL/GenBank/DDBJ databases">
        <title>Genomic Encyclopedia of Type Strains, Phase IV (KMG-IV): sequencing the most valuable type-strain genomes for metagenomic binning, comparative biology and taxonomic classification.</title>
        <authorList>
            <person name="Goeker M."/>
        </authorList>
    </citation>
    <scope>NUCLEOTIDE SEQUENCE [LARGE SCALE GENOMIC DNA]</scope>
    <source>
        <strain evidence="13 14">DSM 1400</strain>
    </source>
</reference>
<dbReference type="CDD" id="cd12912">
    <property type="entry name" value="PDC2_MCP_like"/>
    <property type="match status" value="1"/>
</dbReference>
<dbReference type="RefSeq" id="WP_307356624.1">
    <property type="nucleotide sequence ID" value="NZ_BAAACJ010000010.1"/>
</dbReference>
<keyword evidence="7 9" id="KW-0807">Transducer</keyword>
<feature type="transmembrane region" description="Helical" evidence="10">
    <location>
        <begin position="20"/>
        <end position="39"/>
    </location>
</feature>
<evidence type="ECO:0000256" key="9">
    <source>
        <dbReference type="PROSITE-ProRule" id="PRU00284"/>
    </source>
</evidence>
<dbReference type="Gene3D" id="3.30.450.20">
    <property type="entry name" value="PAS domain"/>
    <property type="match status" value="2"/>
</dbReference>
<sequence length="697" mass="77057">MDKGGKKKYRKLNKKLITSYLVLSFCIIFFLNIVIYFMVSGETKKDNLKAAKREILQIDNGISRYIGTLQQNVKMTATSELMSKLDKRITSYVSATGDKKIPMEPFKHNSYEAEVFRTFENFLSAHDDIRSMFVGVEENGGYVQYPAKSRKPGYDPRKRSWYKLSMQNPDKVNVDKACRTSSGDVSVNITSAVKDASGKIKGSCSLDIGLHKLTDIISKLKIGEKGFIILTDSQGTVLANPKDKESVLKNVKELNIEGIENIDSVNEKEKKIKFRDGENYIVSCQKSSNKDLNWNYIFFINNNELLKSANKIGSINAVLGIIFMIICVFVAGILGKKISKPIISLAESIKIIGTGDFSKQIDEKNLKIKDEIGEMAISTETMRGKVSNMLIDVKKGFNSVQDGTEDLSKASIQMAQASTEVASTIQEVAKSVINQAEELSSVSFITEEAKKQLTEMNKFLNEISNKSKNIDDFANESNVDMMELAKTVEKIKNVFGSFLNKVKNLDNQINKIEEITSLINSISGQTNLLALNAAIEAARAGEAGKGFAVVAGEVRKLSEQTKESADNINVLIKNIVQETNNILTTSNNLDKELNNQGIVIEKSLDSFEAIITSVGEIVPMIDNLEQTVEKINSKNEEVVSSIESVSASAQQVSASTEEISASAEEMNATAEQVSETSRKLSGLTNEVMHQVKIFKLK</sequence>
<keyword evidence="3" id="KW-0145">Chemotaxis</keyword>
<protein>
    <submittedName>
        <fullName evidence="13">Methyl-accepting chemotaxis protein</fullName>
    </submittedName>
</protein>
<feature type="domain" description="HAMP" evidence="12">
    <location>
        <begin position="336"/>
        <end position="391"/>
    </location>
</feature>
<dbReference type="Gene3D" id="1.10.287.950">
    <property type="entry name" value="Methyl-accepting chemotaxis protein"/>
    <property type="match status" value="1"/>
</dbReference>
<accession>A0ABU0JU26</accession>
<comment type="subcellular location">
    <subcellularLocation>
        <location evidence="1">Cell membrane</location>
        <topology evidence="1">Multi-pass membrane protein</topology>
    </subcellularLocation>
</comment>
<dbReference type="PANTHER" id="PTHR32089">
    <property type="entry name" value="METHYL-ACCEPTING CHEMOTAXIS PROTEIN MCPB"/>
    <property type="match status" value="1"/>
</dbReference>
<proteinExistence type="inferred from homology"/>
<dbReference type="InterPro" id="IPR003660">
    <property type="entry name" value="HAMP_dom"/>
</dbReference>
<dbReference type="Gene3D" id="1.10.8.500">
    <property type="entry name" value="HAMP domain in histidine kinase"/>
    <property type="match status" value="1"/>
</dbReference>
<dbReference type="InterPro" id="IPR033479">
    <property type="entry name" value="dCache_1"/>
</dbReference>
<keyword evidence="4 10" id="KW-0812">Transmembrane</keyword>
<evidence type="ECO:0000256" key="5">
    <source>
        <dbReference type="ARBA" id="ARBA00022989"/>
    </source>
</evidence>
<dbReference type="InterPro" id="IPR004089">
    <property type="entry name" value="MCPsignal_dom"/>
</dbReference>
<evidence type="ECO:0000256" key="7">
    <source>
        <dbReference type="ARBA" id="ARBA00023224"/>
    </source>
</evidence>
<gene>
    <name evidence="13" type="ORF">QOZ93_002317</name>
</gene>
<keyword evidence="2" id="KW-1003">Cell membrane</keyword>
<organism evidence="13 14">
    <name type="scientific">Hathewaya limosa</name>
    <name type="common">Clostridium limosum</name>
    <dbReference type="NCBI Taxonomy" id="1536"/>
    <lineage>
        <taxon>Bacteria</taxon>
        <taxon>Bacillati</taxon>
        <taxon>Bacillota</taxon>
        <taxon>Clostridia</taxon>
        <taxon>Eubacteriales</taxon>
        <taxon>Clostridiaceae</taxon>
        <taxon>Hathewaya</taxon>
    </lineage>
</organism>
<keyword evidence="5 10" id="KW-1133">Transmembrane helix</keyword>
<dbReference type="Pfam" id="PF02743">
    <property type="entry name" value="dCache_1"/>
    <property type="match status" value="1"/>
</dbReference>
<evidence type="ECO:0000256" key="8">
    <source>
        <dbReference type="ARBA" id="ARBA00029447"/>
    </source>
</evidence>
<dbReference type="EMBL" id="JAUSWN010000022">
    <property type="protein sequence ID" value="MDQ0480569.1"/>
    <property type="molecule type" value="Genomic_DNA"/>
</dbReference>
<comment type="similarity">
    <text evidence="8">Belongs to the methyl-accepting chemotaxis (MCP) protein family.</text>
</comment>
<evidence type="ECO:0000256" key="1">
    <source>
        <dbReference type="ARBA" id="ARBA00004651"/>
    </source>
</evidence>
<dbReference type="Proteomes" id="UP001224418">
    <property type="component" value="Unassembled WGS sequence"/>
</dbReference>
<feature type="transmembrane region" description="Helical" evidence="10">
    <location>
        <begin position="312"/>
        <end position="334"/>
    </location>
</feature>
<evidence type="ECO:0000259" key="11">
    <source>
        <dbReference type="PROSITE" id="PS50111"/>
    </source>
</evidence>
<comment type="caution">
    <text evidence="13">The sequence shown here is derived from an EMBL/GenBank/DDBJ whole genome shotgun (WGS) entry which is preliminary data.</text>
</comment>
<dbReference type="CDD" id="cd06225">
    <property type="entry name" value="HAMP"/>
    <property type="match status" value="1"/>
</dbReference>
<keyword evidence="14" id="KW-1185">Reference proteome</keyword>
<evidence type="ECO:0000256" key="4">
    <source>
        <dbReference type="ARBA" id="ARBA00022692"/>
    </source>
</evidence>
<name>A0ABU0JU26_HATLI</name>
<dbReference type="Pfam" id="PF00015">
    <property type="entry name" value="MCPsignal"/>
    <property type="match status" value="1"/>
</dbReference>
<evidence type="ECO:0000256" key="2">
    <source>
        <dbReference type="ARBA" id="ARBA00022475"/>
    </source>
</evidence>
<keyword evidence="6 10" id="KW-0472">Membrane</keyword>
<feature type="domain" description="Methyl-accepting transducer" evidence="11">
    <location>
        <begin position="410"/>
        <end position="646"/>
    </location>
</feature>
<evidence type="ECO:0000256" key="6">
    <source>
        <dbReference type="ARBA" id="ARBA00023136"/>
    </source>
</evidence>